<feature type="chain" id="PRO_5044353727" description="Type 3 secretion system secretin" evidence="9">
    <location>
        <begin position="24"/>
        <end position="594"/>
    </location>
</feature>
<dbReference type="PANTHER" id="PTHR30332">
    <property type="entry name" value="PROBABLE GENERAL SECRETION PATHWAY PROTEIN D"/>
    <property type="match status" value="1"/>
</dbReference>
<evidence type="ECO:0000256" key="8">
    <source>
        <dbReference type="ARBA" id="ARBA00023237"/>
    </source>
</evidence>
<accession>A0AB73IQZ2</accession>
<dbReference type="InterPro" id="IPR004845">
    <property type="entry name" value="T2SS_GspD_CS"/>
</dbReference>
<comment type="subcellular location">
    <subcellularLocation>
        <location evidence="1 9 10">Cell outer membrane</location>
    </subcellularLocation>
</comment>
<evidence type="ECO:0000256" key="9">
    <source>
        <dbReference type="HAMAP-Rule" id="MF_02219"/>
    </source>
</evidence>
<dbReference type="EMBL" id="JAURTK010000010">
    <property type="protein sequence ID" value="MDP9650477.1"/>
    <property type="molecule type" value="Genomic_DNA"/>
</dbReference>
<evidence type="ECO:0000259" key="13">
    <source>
        <dbReference type="Pfam" id="PF03958"/>
    </source>
</evidence>
<feature type="signal peptide" evidence="9">
    <location>
        <begin position="1"/>
        <end position="23"/>
    </location>
</feature>
<dbReference type="Gene3D" id="3.55.50.30">
    <property type="match status" value="1"/>
</dbReference>
<feature type="compositionally biased region" description="Low complexity" evidence="11">
    <location>
        <begin position="265"/>
        <end position="277"/>
    </location>
</feature>
<dbReference type="InterPro" id="IPR050810">
    <property type="entry name" value="Bact_Secretion_Sys_Channel"/>
</dbReference>
<evidence type="ECO:0000256" key="5">
    <source>
        <dbReference type="ARBA" id="ARBA00022927"/>
    </source>
</evidence>
<dbReference type="Proteomes" id="UP001229486">
    <property type="component" value="Unassembled WGS sequence"/>
</dbReference>
<name>A0AB73IQZ2_9BURK</name>
<protein>
    <recommendedName>
        <fullName evidence="9">Type 3 secretion system secretin</fullName>
        <shortName evidence="9">T3SS secretin</shortName>
    </recommendedName>
</protein>
<evidence type="ECO:0000256" key="2">
    <source>
        <dbReference type="ARBA" id="ARBA00007032"/>
    </source>
</evidence>
<evidence type="ECO:0000256" key="1">
    <source>
        <dbReference type="ARBA" id="ARBA00004442"/>
    </source>
</evidence>
<organism evidence="14 17">
    <name type="scientific">Paraburkholderia caledonica</name>
    <dbReference type="NCBI Taxonomy" id="134536"/>
    <lineage>
        <taxon>Bacteria</taxon>
        <taxon>Pseudomonadati</taxon>
        <taxon>Pseudomonadota</taxon>
        <taxon>Betaproteobacteria</taxon>
        <taxon>Burkholderiales</taxon>
        <taxon>Burkholderiaceae</taxon>
        <taxon>Paraburkholderia</taxon>
    </lineage>
</organism>
<comment type="similarity">
    <text evidence="2 9">Belongs to the bacterial secretin family. T3SS SctC subfamily.</text>
</comment>
<comment type="subunit">
    <text evidence="9">The core secretion machinery of the T3SS is composed of approximately 20 different proteins, including cytoplasmic components, a base, an export apparatus and a needle. This subunit is part of the base, which anchors the injectisome in the bacterial cell envelope. Forms a stable homooligomeric complex.</text>
</comment>
<evidence type="ECO:0000256" key="11">
    <source>
        <dbReference type="SAM" id="MobiDB-lite"/>
    </source>
</evidence>
<proteinExistence type="inferred from homology"/>
<dbReference type="EMBL" id="JAVDQN010000006">
    <property type="protein sequence ID" value="MDR6378867.1"/>
    <property type="molecule type" value="Genomic_DNA"/>
</dbReference>
<comment type="function">
    <text evidence="9">Component of the type III secretion system (T3SS), also called injectisome, which is used to inject bacterial effector proteins into eukaryotic host cells. Forms a ring-shaped multimeric structure with an apparent central pore in the outer membrane.</text>
</comment>
<dbReference type="AlphaFoldDB" id="A0AB73IQZ2"/>
<evidence type="ECO:0000313" key="17">
    <source>
        <dbReference type="Proteomes" id="UP001229486"/>
    </source>
</evidence>
<dbReference type="PANTHER" id="PTHR30332:SF5">
    <property type="entry name" value="SPI-1 TYPE 3 SECRETION SYSTEM SECRETIN"/>
    <property type="match status" value="1"/>
</dbReference>
<dbReference type="InterPro" id="IPR038591">
    <property type="entry name" value="NolW-like_sf"/>
</dbReference>
<keyword evidence="7 9" id="KW-0472">Membrane</keyword>
<dbReference type="InterPro" id="IPR004846">
    <property type="entry name" value="T2SS/T3SS_dom"/>
</dbReference>
<evidence type="ECO:0000256" key="3">
    <source>
        <dbReference type="ARBA" id="ARBA00022448"/>
    </source>
</evidence>
<reference evidence="14 16" key="1">
    <citation type="submission" date="2023-07" db="EMBL/GenBank/DDBJ databases">
        <title>Sorghum-associated microbial communities from plants grown in Nebraska, USA.</title>
        <authorList>
            <person name="Schachtman D."/>
        </authorList>
    </citation>
    <scope>NUCLEOTIDE SEQUENCE</scope>
    <source>
        <strain evidence="15 16">DS1039</strain>
        <strain evidence="14">DS1061</strain>
    </source>
</reference>
<evidence type="ECO:0000313" key="15">
    <source>
        <dbReference type="EMBL" id="MDR6378867.1"/>
    </source>
</evidence>
<dbReference type="PROSITE" id="PS00875">
    <property type="entry name" value="T2SP_D"/>
    <property type="match status" value="1"/>
</dbReference>
<dbReference type="Proteomes" id="UP001185254">
    <property type="component" value="Unassembled WGS sequence"/>
</dbReference>
<dbReference type="GO" id="GO:0009279">
    <property type="term" value="C:cell outer membrane"/>
    <property type="evidence" value="ECO:0007669"/>
    <property type="project" value="UniProtKB-SubCell"/>
</dbReference>
<dbReference type="PRINTS" id="PR01337">
    <property type="entry name" value="TYPE3OMGPROT"/>
</dbReference>
<keyword evidence="6 9" id="KW-0811">Translocation</keyword>
<keyword evidence="4 9" id="KW-0732">Signal</keyword>
<dbReference type="Gene3D" id="3.30.1370.120">
    <property type="match status" value="2"/>
</dbReference>
<dbReference type="GO" id="GO:0030254">
    <property type="term" value="P:protein secretion by the type III secretion system"/>
    <property type="evidence" value="ECO:0007669"/>
    <property type="project" value="UniProtKB-UniRule"/>
</dbReference>
<evidence type="ECO:0000256" key="7">
    <source>
        <dbReference type="ARBA" id="ARBA00023136"/>
    </source>
</evidence>
<feature type="domain" description="NolW-like" evidence="13">
    <location>
        <begin position="176"/>
        <end position="345"/>
    </location>
</feature>
<dbReference type="Pfam" id="PF00263">
    <property type="entry name" value="Secretin"/>
    <property type="match status" value="1"/>
</dbReference>
<dbReference type="HAMAP" id="MF_02219">
    <property type="entry name" value="Type_III_secretin"/>
    <property type="match status" value="1"/>
</dbReference>
<dbReference type="NCBIfam" id="TIGR02516">
    <property type="entry name" value="type_III_yscC"/>
    <property type="match status" value="1"/>
</dbReference>
<dbReference type="GO" id="GO:0030257">
    <property type="term" value="C:type III protein secretion system complex"/>
    <property type="evidence" value="ECO:0007669"/>
    <property type="project" value="UniProtKB-UniRule"/>
</dbReference>
<sequence length="594" mass="63140" precursor="true">MKSKLGRCAIGAALLLCLTTAHAAPIKWRPGLVQISVESKDVKDVLSDFAASQGIIISIAPNIQGTVSGRFNLPPRKFIDTMAATFGFVWFYDGSVLSISAANDVSTRVINLDFAGTENLRQTLKQIGLETDRFPIVYDPVQGVALVTGPSRLLSLVSDVAARIDQNANRRTGSEVRVYPLKNGWADDHKVVIDGKTVIVPGVASVLSSLYHPQNDSDKKGNSRGATPDVTPSVRPVDAMADVRGGTSGGSPYPDNAGVNPPLPGLFGAPLPSAAGPVGAPSQGAHNGNDASGRGAPSTAALPDGAGSLPVIIADPRTNSVLVRDLPQRVDQYKPLIDRLDVKRRMIEIEANIIQINDNALKQIGVDWRAHNSHVDFQTGNGVTSANSFNGQLNPTFTGTDANGNTIANVTPAGLSLTAVVGDAGRYLLARVNALEQDDLARVDASPKVATLDNVEAVMDNKTRFFVKVAGFTSSDLFSVSVGNTLRVLPMVTDDEGKTQIKLQVHVEDGQIVPGQTTDQIPQIATSEINTEAVVTEGQSLLIAGYRIDNQTNGESGVPVLSKIPFLGGLFRYRQKQNSHMERLVLLSPRVIEF</sequence>
<evidence type="ECO:0000259" key="12">
    <source>
        <dbReference type="Pfam" id="PF00263"/>
    </source>
</evidence>
<keyword evidence="8 9" id="KW-0998">Cell outer membrane</keyword>
<dbReference type="InterPro" id="IPR003522">
    <property type="entry name" value="T3SS_OM_pore_YscC"/>
</dbReference>
<evidence type="ECO:0000256" key="10">
    <source>
        <dbReference type="RuleBase" id="RU004004"/>
    </source>
</evidence>
<evidence type="ECO:0000256" key="6">
    <source>
        <dbReference type="ARBA" id="ARBA00023010"/>
    </source>
</evidence>
<evidence type="ECO:0000256" key="4">
    <source>
        <dbReference type="ARBA" id="ARBA00022729"/>
    </source>
</evidence>
<keyword evidence="3 9" id="KW-0813">Transport</keyword>
<dbReference type="Pfam" id="PF03958">
    <property type="entry name" value="Secretin_N"/>
    <property type="match status" value="2"/>
</dbReference>
<dbReference type="InterPro" id="IPR005644">
    <property type="entry name" value="NolW-like"/>
</dbReference>
<dbReference type="GO" id="GO:0015627">
    <property type="term" value="C:type II protein secretion system complex"/>
    <property type="evidence" value="ECO:0007669"/>
    <property type="project" value="TreeGrafter"/>
</dbReference>
<feature type="domain" description="Type II/III secretion system secretin-like" evidence="12">
    <location>
        <begin position="434"/>
        <end position="593"/>
    </location>
</feature>
<dbReference type="GeneID" id="97018941"/>
<feature type="region of interest" description="Disordered" evidence="11">
    <location>
        <begin position="211"/>
        <end position="303"/>
    </location>
</feature>
<gene>
    <name evidence="9" type="primary">sctC</name>
    <name evidence="15" type="ORF">J2776_005589</name>
    <name evidence="14" type="ORF">J2793_005950</name>
</gene>
<keyword evidence="5 9" id="KW-0653">Protein transport</keyword>
<keyword evidence="16" id="KW-1185">Reference proteome</keyword>
<feature type="domain" description="NolW-like" evidence="13">
    <location>
        <begin position="107"/>
        <end position="168"/>
    </location>
</feature>
<evidence type="ECO:0000313" key="16">
    <source>
        <dbReference type="Proteomes" id="UP001185254"/>
    </source>
</evidence>
<evidence type="ECO:0000313" key="14">
    <source>
        <dbReference type="EMBL" id="MDP9650477.1"/>
    </source>
</evidence>
<dbReference type="RefSeq" id="WP_027804950.1">
    <property type="nucleotide sequence ID" value="NZ_JAURTK010000010.1"/>
</dbReference>
<comment type="caution">
    <text evidence="14">The sequence shown here is derived from an EMBL/GenBank/DDBJ whole genome shotgun (WGS) entry which is preliminary data.</text>
</comment>